<accession>A0ACC6A2Q1</accession>
<name>A0ACC6A2Q1_9BACI</name>
<dbReference type="Proteomes" id="UP001202289">
    <property type="component" value="Unassembled WGS sequence"/>
</dbReference>
<gene>
    <name evidence="1" type="ORF">M3215_02580</name>
</gene>
<reference evidence="1" key="1">
    <citation type="submission" date="2022-05" db="EMBL/GenBank/DDBJ databases">
        <title>Comparative Genomics of Spacecraft Associated Microbes.</title>
        <authorList>
            <person name="Tran M.T."/>
            <person name="Wright A."/>
            <person name="Seuylemezian A."/>
            <person name="Eisen J."/>
            <person name="Coil D."/>
        </authorList>
    </citation>
    <scope>NUCLEOTIDE SEQUENCE</scope>
    <source>
        <strain evidence="1">FAIRING 10M-2.2</strain>
    </source>
</reference>
<comment type="caution">
    <text evidence="1">The sequence shown here is derived from an EMBL/GenBank/DDBJ whole genome shotgun (WGS) entry which is preliminary data.</text>
</comment>
<keyword evidence="2" id="KW-1185">Reference proteome</keyword>
<proteinExistence type="predicted"/>
<dbReference type="EMBL" id="JAMBOP010000002">
    <property type="protein sequence ID" value="MCM3734736.1"/>
    <property type="molecule type" value="Genomic_DNA"/>
</dbReference>
<evidence type="ECO:0000313" key="2">
    <source>
        <dbReference type="Proteomes" id="UP001202289"/>
    </source>
</evidence>
<evidence type="ECO:0000313" key="1">
    <source>
        <dbReference type="EMBL" id="MCM3734736.1"/>
    </source>
</evidence>
<organism evidence="1 2">
    <name type="scientific">Bacillus cytotoxicus</name>
    <dbReference type="NCBI Taxonomy" id="580165"/>
    <lineage>
        <taxon>Bacteria</taxon>
        <taxon>Bacillati</taxon>
        <taxon>Bacillota</taxon>
        <taxon>Bacilli</taxon>
        <taxon>Bacillales</taxon>
        <taxon>Bacillaceae</taxon>
        <taxon>Bacillus</taxon>
        <taxon>Bacillus cereus group</taxon>
    </lineage>
</organism>
<protein>
    <submittedName>
        <fullName evidence="1">Regulatory YrvL family protein</fullName>
    </submittedName>
</protein>
<sequence length="144" mass="16790">MKEPEQQSLNLKEKILAFSVISLLILLPIAFIFFVYVGVFRLTGVEYTSRTALLLFFILITVLDLFTTFTFNSCKLFFSTTLNSVPKWLSFLLLAVLQISFEWITFHIADEWMNDVTISNTAELVIVLFFFILDKIWITDKKKK</sequence>